<dbReference type="Proteomes" id="UP000245959">
    <property type="component" value="Unassembled WGS sequence"/>
</dbReference>
<evidence type="ECO:0000313" key="1">
    <source>
        <dbReference type="EMBL" id="PVY39792.1"/>
    </source>
</evidence>
<proteinExistence type="predicted"/>
<dbReference type="AlphaFoldDB" id="A0A2U1ATR7"/>
<accession>A0A2U1ATR7</accession>
<reference evidence="1 2" key="1">
    <citation type="submission" date="2018-04" db="EMBL/GenBank/DDBJ databases">
        <title>Genomic Encyclopedia of Type Strains, Phase IV (KMG-IV): sequencing the most valuable type-strain genomes for metagenomic binning, comparative biology and taxonomic classification.</title>
        <authorList>
            <person name="Goeker M."/>
        </authorList>
    </citation>
    <scope>NUCLEOTIDE SEQUENCE [LARGE SCALE GENOMIC DNA]</scope>
    <source>
        <strain evidence="1 2">DSM 14823</strain>
    </source>
</reference>
<gene>
    <name evidence="1" type="ORF">C8D82_11933</name>
</gene>
<dbReference type="EMBL" id="QEKH01000019">
    <property type="protein sequence ID" value="PVY39792.1"/>
    <property type="molecule type" value="Genomic_DNA"/>
</dbReference>
<organism evidence="1 2">
    <name type="scientific">Victivallis vadensis</name>
    <dbReference type="NCBI Taxonomy" id="172901"/>
    <lineage>
        <taxon>Bacteria</taxon>
        <taxon>Pseudomonadati</taxon>
        <taxon>Lentisphaerota</taxon>
        <taxon>Lentisphaeria</taxon>
        <taxon>Victivallales</taxon>
        <taxon>Victivallaceae</taxon>
        <taxon>Victivallis</taxon>
    </lineage>
</organism>
<evidence type="ECO:0000313" key="2">
    <source>
        <dbReference type="Proteomes" id="UP000245959"/>
    </source>
</evidence>
<name>A0A2U1ATR7_9BACT</name>
<dbReference type="SUPFAM" id="SSF54523">
    <property type="entry name" value="Pili subunits"/>
    <property type="match status" value="1"/>
</dbReference>
<protein>
    <submittedName>
        <fullName evidence="1">Prepilin-type processing-associated H-X9-DG protein</fullName>
    </submittedName>
</protein>
<keyword evidence="2" id="KW-1185">Reference proteome</keyword>
<sequence>MITVVIAIIAILAAILLPALNQARQAAYRSSCLNMLKQIGSCDLFYSGDNEGFVTPETTIGDRSQWYKLMYAYTPNLFKRKGYESTEPNTAKEAAVPMCPAAAAENGLKIAGWDSISPWTPTDVNWQYTLQCGGYGRSAFTGSPDWYTDYYTKLGRVRNPSMKILTLEAYYFSVYLNGGTNWENRANGLVSWSRHQKNGMAVNVSYADGHAGTFGFVPRTQEDLYQPHIYLTE</sequence>
<comment type="caution">
    <text evidence="1">The sequence shown here is derived from an EMBL/GenBank/DDBJ whole genome shotgun (WGS) entry which is preliminary data.</text>
</comment>
<dbReference type="PANTHER" id="PTHR30093">
    <property type="entry name" value="GENERAL SECRETION PATHWAY PROTEIN G"/>
    <property type="match status" value="1"/>
</dbReference>
<dbReference type="Gene3D" id="3.30.700.10">
    <property type="entry name" value="Glycoprotein, Type 4 Pilin"/>
    <property type="match status" value="1"/>
</dbReference>
<dbReference type="InterPro" id="IPR045584">
    <property type="entry name" value="Pilin-like"/>
</dbReference>
<dbReference type="PANTHER" id="PTHR30093:SF2">
    <property type="entry name" value="TYPE II SECRETION SYSTEM PROTEIN H"/>
    <property type="match status" value="1"/>
</dbReference>